<keyword evidence="1" id="KW-0472">Membrane</keyword>
<feature type="transmembrane region" description="Helical" evidence="1">
    <location>
        <begin position="63"/>
        <end position="92"/>
    </location>
</feature>
<organism evidence="2 3">
    <name type="scientific">Limimaricola litoreus</name>
    <dbReference type="NCBI Taxonomy" id="2955316"/>
    <lineage>
        <taxon>Bacteria</taxon>
        <taxon>Pseudomonadati</taxon>
        <taxon>Pseudomonadota</taxon>
        <taxon>Alphaproteobacteria</taxon>
        <taxon>Rhodobacterales</taxon>
        <taxon>Paracoccaceae</taxon>
        <taxon>Limimaricola</taxon>
    </lineage>
</organism>
<keyword evidence="1" id="KW-0812">Transmembrane</keyword>
<dbReference type="InterPro" id="IPR025356">
    <property type="entry name" value="DUF4260"/>
</dbReference>
<dbReference type="AlphaFoldDB" id="A0A9X2FTA1"/>
<dbReference type="Proteomes" id="UP001139477">
    <property type="component" value="Unassembled WGS sequence"/>
</dbReference>
<protein>
    <submittedName>
        <fullName evidence="2">DUF4260 domain-containing protein</fullName>
    </submittedName>
</protein>
<evidence type="ECO:0000313" key="3">
    <source>
        <dbReference type="Proteomes" id="UP001139477"/>
    </source>
</evidence>
<name>A0A9X2FTA1_9RHOB</name>
<dbReference type="RefSeq" id="WP_253330629.1">
    <property type="nucleotide sequence ID" value="NZ_JAMYXC010000077.1"/>
</dbReference>
<proteinExistence type="predicted"/>
<sequence length="125" mass="13527">MRDFLVWQRIEGALVLAASLWIHATVDGGLSIWAAVLLFFAPDIGFAAYLFGPRWGALGYNLLHLYGFGAALLAVGLGLGMPLWAALGALWLGHAGFDRMLGYGLKSREGFTDTHLGRIGPRAKR</sequence>
<feature type="transmembrane region" description="Helical" evidence="1">
    <location>
        <begin position="30"/>
        <end position="51"/>
    </location>
</feature>
<accession>A0A9X2FTA1</accession>
<keyword evidence="1" id="KW-1133">Transmembrane helix</keyword>
<dbReference type="EMBL" id="JAMYXC010000077">
    <property type="protein sequence ID" value="MCP1168021.1"/>
    <property type="molecule type" value="Genomic_DNA"/>
</dbReference>
<keyword evidence="3" id="KW-1185">Reference proteome</keyword>
<comment type="caution">
    <text evidence="2">The sequence shown here is derived from an EMBL/GenBank/DDBJ whole genome shotgun (WGS) entry which is preliminary data.</text>
</comment>
<reference evidence="2" key="1">
    <citation type="submission" date="2022-06" db="EMBL/GenBank/DDBJ databases">
        <title>Limimaricola sediminis sp. nov., isolated from an intertidal sediment.</title>
        <authorList>
            <person name="Shao X."/>
        </authorList>
    </citation>
    <scope>NUCLEOTIDE SEQUENCE</scope>
    <source>
        <strain evidence="2">ASW11-118</strain>
    </source>
</reference>
<evidence type="ECO:0000313" key="2">
    <source>
        <dbReference type="EMBL" id="MCP1168021.1"/>
    </source>
</evidence>
<dbReference type="Pfam" id="PF14079">
    <property type="entry name" value="DUF4260"/>
    <property type="match status" value="1"/>
</dbReference>
<evidence type="ECO:0000256" key="1">
    <source>
        <dbReference type="SAM" id="Phobius"/>
    </source>
</evidence>
<gene>
    <name evidence="2" type="ORF">NHG85_05695</name>
</gene>